<keyword evidence="2" id="KW-1185">Reference proteome</keyword>
<comment type="caution">
    <text evidence="1">The sequence shown here is derived from an EMBL/GenBank/DDBJ whole genome shotgun (WGS) entry which is preliminary data.</text>
</comment>
<protein>
    <submittedName>
        <fullName evidence="1">Uncharacterized protein</fullName>
    </submittedName>
</protein>
<dbReference type="EMBL" id="BPVZ01000101">
    <property type="protein sequence ID" value="GKV33536.1"/>
    <property type="molecule type" value="Genomic_DNA"/>
</dbReference>
<evidence type="ECO:0000313" key="1">
    <source>
        <dbReference type="EMBL" id="GKV33536.1"/>
    </source>
</evidence>
<accession>A0AAV5L9E4</accession>
<dbReference type="AlphaFoldDB" id="A0AAV5L9E4"/>
<organism evidence="1 2">
    <name type="scientific">Rubroshorea leprosula</name>
    <dbReference type="NCBI Taxonomy" id="152421"/>
    <lineage>
        <taxon>Eukaryota</taxon>
        <taxon>Viridiplantae</taxon>
        <taxon>Streptophyta</taxon>
        <taxon>Embryophyta</taxon>
        <taxon>Tracheophyta</taxon>
        <taxon>Spermatophyta</taxon>
        <taxon>Magnoliopsida</taxon>
        <taxon>eudicotyledons</taxon>
        <taxon>Gunneridae</taxon>
        <taxon>Pentapetalae</taxon>
        <taxon>rosids</taxon>
        <taxon>malvids</taxon>
        <taxon>Malvales</taxon>
        <taxon>Dipterocarpaceae</taxon>
        <taxon>Rubroshorea</taxon>
    </lineage>
</organism>
<dbReference type="Proteomes" id="UP001054252">
    <property type="component" value="Unassembled WGS sequence"/>
</dbReference>
<evidence type="ECO:0000313" key="2">
    <source>
        <dbReference type="Proteomes" id="UP001054252"/>
    </source>
</evidence>
<proteinExistence type="predicted"/>
<name>A0AAV5L9E4_9ROSI</name>
<gene>
    <name evidence="1" type="ORF">SLEP1_g42037</name>
</gene>
<sequence>MLAREDLNTIRQTHLTPGITVQDNFYLVHKSAAG</sequence>
<reference evidence="1 2" key="1">
    <citation type="journal article" date="2021" name="Commun. Biol.">
        <title>The genome of Shorea leprosula (Dipterocarpaceae) highlights the ecological relevance of drought in aseasonal tropical rainforests.</title>
        <authorList>
            <person name="Ng K.K.S."/>
            <person name="Kobayashi M.J."/>
            <person name="Fawcett J.A."/>
            <person name="Hatakeyama M."/>
            <person name="Paape T."/>
            <person name="Ng C.H."/>
            <person name="Ang C.C."/>
            <person name="Tnah L.H."/>
            <person name="Lee C.T."/>
            <person name="Nishiyama T."/>
            <person name="Sese J."/>
            <person name="O'Brien M.J."/>
            <person name="Copetti D."/>
            <person name="Mohd Noor M.I."/>
            <person name="Ong R.C."/>
            <person name="Putra M."/>
            <person name="Sireger I.Z."/>
            <person name="Indrioko S."/>
            <person name="Kosugi Y."/>
            <person name="Izuno A."/>
            <person name="Isagi Y."/>
            <person name="Lee S.L."/>
            <person name="Shimizu K.K."/>
        </authorList>
    </citation>
    <scope>NUCLEOTIDE SEQUENCE [LARGE SCALE GENOMIC DNA]</scope>
    <source>
        <strain evidence="1">214</strain>
    </source>
</reference>